<dbReference type="PANTHER" id="PTHR37784:SF4">
    <property type="entry name" value="TRANSCRIPTION FACTOR-LIKE PROTEIN EUC1"/>
    <property type="match status" value="1"/>
</dbReference>
<feature type="coiled-coil region" evidence="1">
    <location>
        <begin position="33"/>
        <end position="60"/>
    </location>
</feature>
<feature type="region of interest" description="Disordered" evidence="2">
    <location>
        <begin position="126"/>
        <end position="145"/>
    </location>
</feature>
<evidence type="ECO:0000313" key="5">
    <source>
        <dbReference type="Proteomes" id="UP000005627"/>
    </source>
</evidence>
<dbReference type="GO" id="GO:0000981">
    <property type="term" value="F:DNA-binding transcription factor activity, RNA polymerase II-specific"/>
    <property type="evidence" value="ECO:0007669"/>
    <property type="project" value="TreeGrafter"/>
</dbReference>
<evidence type="ECO:0000259" key="3">
    <source>
        <dbReference type="Pfam" id="PF12550"/>
    </source>
</evidence>
<dbReference type="AlphaFoldDB" id="G8ZVE8"/>
<sequence length="345" mass="39632">MLMNLDDIINSFKRRVDDLARYWDAVSSSPDHMGTDEEEIKQLKKKLDIVQEQNAAIMIDLEHIKKILVLDEFAPNNLFTLLNTGADQLQVPTTPLLEHHRPPNTPQSESSQSQQRHSIKRFSHHFHHQLSAPPLRQPSHTMSELPMSFNTTLDRAPLPKPDTDPSFVMPVQLEAGPEQMSSDEGVVPGYDFEPNDRDISPRDTSHQFVVESGSSSMLKREGLRDIPVMDSQEIENYDLQIIDNPRSVAEVYHEYENSLKSQIEEFERLFGKGQLSKLPKIRTYQRRRALVTEIDKYATSYNKTTHEAIEFFEKVRIAKKRTVPGLYNNLGKILKELGESNMDNP</sequence>
<dbReference type="Pfam" id="PF12550">
    <property type="entry name" value="GCR1_C"/>
    <property type="match status" value="1"/>
</dbReference>
<name>G8ZVE8_TORDE</name>
<dbReference type="GO" id="GO:0060963">
    <property type="term" value="P:positive regulation of ribosomal protein gene transcription by RNA polymerase II"/>
    <property type="evidence" value="ECO:0007669"/>
    <property type="project" value="TreeGrafter"/>
</dbReference>
<dbReference type="GeneID" id="11503993"/>
<proteinExistence type="predicted"/>
<dbReference type="Proteomes" id="UP000005627">
    <property type="component" value="Chromosome 5"/>
</dbReference>
<accession>G8ZVE8</accession>
<evidence type="ECO:0000256" key="1">
    <source>
        <dbReference type="SAM" id="Coils"/>
    </source>
</evidence>
<dbReference type="eggNOG" id="ENOG502S2V7">
    <property type="taxonomic scope" value="Eukaryota"/>
</dbReference>
<gene>
    <name evidence="4" type="primary">TDEL0E03490</name>
    <name evidence="4" type="ORF">TDEL_0E03490</name>
</gene>
<dbReference type="HOGENOM" id="CLU_072832_0_0_1"/>
<dbReference type="EMBL" id="HE616746">
    <property type="protein sequence ID" value="CCE92592.1"/>
    <property type="molecule type" value="Genomic_DNA"/>
</dbReference>
<keyword evidence="5" id="KW-1185">Reference proteome</keyword>
<dbReference type="RefSeq" id="XP_003681803.1">
    <property type="nucleotide sequence ID" value="XM_003681755.1"/>
</dbReference>
<dbReference type="PANTHER" id="PTHR37784">
    <property type="entry name" value="PROTEIN MSN1"/>
    <property type="match status" value="1"/>
</dbReference>
<dbReference type="OrthoDB" id="4061572at2759"/>
<reference evidence="4 5" key="1">
    <citation type="journal article" date="2011" name="Proc. Natl. Acad. Sci. U.S.A.">
        <title>Evolutionary erosion of yeast sex chromosomes by mating-type switching accidents.</title>
        <authorList>
            <person name="Gordon J.L."/>
            <person name="Armisen D."/>
            <person name="Proux-Wera E."/>
            <person name="Oheigeartaigh S.S."/>
            <person name="Byrne K.P."/>
            <person name="Wolfe K.H."/>
        </authorList>
    </citation>
    <scope>NUCLEOTIDE SEQUENCE [LARGE SCALE GENOMIC DNA]</scope>
    <source>
        <strain evidence="5">ATCC 10662 / CBS 1146 / NBRC 0425 / NCYC 2629 / NRRL Y-866</strain>
    </source>
</reference>
<dbReference type="InParanoid" id="G8ZVE8"/>
<protein>
    <recommendedName>
        <fullName evidence="3">Transcription activator GCR1-like domain-containing protein</fullName>
    </recommendedName>
</protein>
<organism evidence="4 5">
    <name type="scientific">Torulaspora delbrueckii</name>
    <name type="common">Yeast</name>
    <name type="synonym">Candida colliculosa</name>
    <dbReference type="NCBI Taxonomy" id="4950"/>
    <lineage>
        <taxon>Eukaryota</taxon>
        <taxon>Fungi</taxon>
        <taxon>Dikarya</taxon>
        <taxon>Ascomycota</taxon>
        <taxon>Saccharomycotina</taxon>
        <taxon>Saccharomycetes</taxon>
        <taxon>Saccharomycetales</taxon>
        <taxon>Saccharomycetaceae</taxon>
        <taxon>Torulaspora</taxon>
    </lineage>
</organism>
<evidence type="ECO:0000313" key="4">
    <source>
        <dbReference type="EMBL" id="CCE92592.1"/>
    </source>
</evidence>
<dbReference type="InterPro" id="IPR052146">
    <property type="entry name" value="HOT1"/>
</dbReference>
<keyword evidence="1" id="KW-0175">Coiled coil</keyword>
<dbReference type="InterPro" id="IPR022210">
    <property type="entry name" value="TF_GCR1-like"/>
</dbReference>
<feature type="region of interest" description="Disordered" evidence="2">
    <location>
        <begin position="95"/>
        <end position="119"/>
    </location>
</feature>
<dbReference type="GO" id="GO:0000978">
    <property type="term" value="F:RNA polymerase II cis-regulatory region sequence-specific DNA binding"/>
    <property type="evidence" value="ECO:0007669"/>
    <property type="project" value="TreeGrafter"/>
</dbReference>
<feature type="domain" description="Transcription activator GCR1-like" evidence="3">
    <location>
        <begin position="240"/>
        <end position="316"/>
    </location>
</feature>
<evidence type="ECO:0000256" key="2">
    <source>
        <dbReference type="SAM" id="MobiDB-lite"/>
    </source>
</evidence>
<dbReference type="KEGG" id="tdl:TDEL_0E03490"/>